<dbReference type="Proteomes" id="UP000194139">
    <property type="component" value="Chromosome"/>
</dbReference>
<evidence type="ECO:0000313" key="2">
    <source>
        <dbReference type="Proteomes" id="UP000194139"/>
    </source>
</evidence>
<proteinExistence type="predicted"/>
<reference evidence="1 2" key="1">
    <citation type="submission" date="2017-05" db="EMBL/GenBank/DDBJ databases">
        <title>Complete and WGS of Bordetella genogroups.</title>
        <authorList>
            <person name="Spilker T."/>
            <person name="LiPuma J."/>
        </authorList>
    </citation>
    <scope>NUCLEOTIDE SEQUENCE [LARGE SCALE GENOMIC DNA]</scope>
    <source>
        <strain evidence="1 2">AU17164</strain>
    </source>
</reference>
<gene>
    <name evidence="1" type="ORF">CAL13_05740</name>
</gene>
<evidence type="ECO:0000313" key="1">
    <source>
        <dbReference type="EMBL" id="ARP85764.1"/>
    </source>
</evidence>
<protein>
    <submittedName>
        <fullName evidence="1">Uncharacterized protein</fullName>
    </submittedName>
</protein>
<dbReference type="RefSeq" id="WP_086056516.1">
    <property type="nucleotide sequence ID" value="NZ_CP021109.1"/>
</dbReference>
<organism evidence="1 2">
    <name type="scientific">Bordetella genomosp. 9</name>
    <dbReference type="NCBI Taxonomy" id="1416803"/>
    <lineage>
        <taxon>Bacteria</taxon>
        <taxon>Pseudomonadati</taxon>
        <taxon>Pseudomonadota</taxon>
        <taxon>Betaproteobacteria</taxon>
        <taxon>Burkholderiales</taxon>
        <taxon>Alcaligenaceae</taxon>
        <taxon>Bordetella</taxon>
    </lineage>
</organism>
<dbReference type="EMBL" id="CP021109">
    <property type="protein sequence ID" value="ARP85764.1"/>
    <property type="molecule type" value="Genomic_DNA"/>
</dbReference>
<accession>A0A1W6YXS2</accession>
<name>A0A1W6YXS2_9BORD</name>
<dbReference type="OrthoDB" id="8926607at2"/>
<dbReference type="AlphaFoldDB" id="A0A1W6YXS2"/>
<sequence length="111" mass="11950">METIAILRFETYEDAMNARDAVSHRHSADLSAARVDLRDDEAGPTQGNFVTGNKLHDGKQTGQYAEQFKNPCVQGPVVVIAECHNAEAAARVTEFLAALGGREVQAPSAPQ</sequence>
<keyword evidence="2" id="KW-1185">Reference proteome</keyword>